<reference evidence="3 4" key="1">
    <citation type="journal article" date="2019" name="Int. J. Syst. Evol. Microbiol.">
        <title>Rufibacter sediminis sp. nov., isolated from freshwater lake sediment.</title>
        <authorList>
            <person name="Qu J.H."/>
            <person name="Zhang L.J."/>
            <person name="Fu Y.H."/>
            <person name="Li H.F."/>
        </authorList>
    </citation>
    <scope>NUCLEOTIDE SEQUENCE [LARGE SCALE GENOMIC DNA]</scope>
    <source>
        <strain evidence="3 4">H-1</strain>
    </source>
</reference>
<keyword evidence="2" id="KW-1133">Transmembrane helix</keyword>
<protein>
    <recommendedName>
        <fullName evidence="5">YtxH domain-containing protein</fullName>
    </recommendedName>
</protein>
<organism evidence="3 4">
    <name type="scientific">Rufibacter sediminis</name>
    <dbReference type="NCBI Taxonomy" id="2762756"/>
    <lineage>
        <taxon>Bacteria</taxon>
        <taxon>Pseudomonadati</taxon>
        <taxon>Bacteroidota</taxon>
        <taxon>Cytophagia</taxon>
        <taxon>Cytophagales</taxon>
        <taxon>Hymenobacteraceae</taxon>
        <taxon>Rufibacter</taxon>
    </lineage>
</organism>
<dbReference type="Proteomes" id="UP000659698">
    <property type="component" value="Unassembled WGS sequence"/>
</dbReference>
<dbReference type="RefSeq" id="WP_186636959.1">
    <property type="nucleotide sequence ID" value="NZ_JACOAF010000022.1"/>
</dbReference>
<accession>A0ABR6VSB6</accession>
<comment type="caution">
    <text evidence="3">The sequence shown here is derived from an EMBL/GenBank/DDBJ whole genome shotgun (WGS) entry which is preliminary data.</text>
</comment>
<keyword evidence="2" id="KW-0472">Membrane</keyword>
<name>A0ABR6VSB6_9BACT</name>
<feature type="region of interest" description="Disordered" evidence="1">
    <location>
        <begin position="68"/>
        <end position="89"/>
    </location>
</feature>
<evidence type="ECO:0008006" key="5">
    <source>
        <dbReference type="Google" id="ProtNLM"/>
    </source>
</evidence>
<proteinExistence type="predicted"/>
<keyword evidence="4" id="KW-1185">Reference proteome</keyword>
<evidence type="ECO:0000313" key="4">
    <source>
        <dbReference type="Proteomes" id="UP000659698"/>
    </source>
</evidence>
<feature type="region of interest" description="Disordered" evidence="1">
    <location>
        <begin position="1"/>
        <end position="20"/>
    </location>
</feature>
<keyword evidence="2" id="KW-0812">Transmembrane</keyword>
<dbReference type="EMBL" id="JACOAF010000022">
    <property type="protein sequence ID" value="MBC3540057.1"/>
    <property type="molecule type" value="Genomic_DNA"/>
</dbReference>
<evidence type="ECO:0000256" key="1">
    <source>
        <dbReference type="SAM" id="MobiDB-lite"/>
    </source>
</evidence>
<sequence length="89" mass="8977">MAKNKNKKNKEAKGTKNKSLLSGVKSLTKNKKVLYSLLGAAGAGIAIAALGKDKRRSLTDSVTNSVKGLGSSLGVGATGASSDTSANNQ</sequence>
<feature type="compositionally biased region" description="Polar residues" evidence="1">
    <location>
        <begin position="79"/>
        <end position="89"/>
    </location>
</feature>
<evidence type="ECO:0000256" key="2">
    <source>
        <dbReference type="SAM" id="Phobius"/>
    </source>
</evidence>
<gene>
    <name evidence="3" type="ORF">H7U12_10210</name>
</gene>
<feature type="transmembrane region" description="Helical" evidence="2">
    <location>
        <begin position="33"/>
        <end position="51"/>
    </location>
</feature>
<evidence type="ECO:0000313" key="3">
    <source>
        <dbReference type="EMBL" id="MBC3540057.1"/>
    </source>
</evidence>